<evidence type="ECO:0000313" key="5">
    <source>
        <dbReference type="EMBL" id="VVA26544.1"/>
    </source>
</evidence>
<accession>A0A5E4FEH5</accession>
<gene>
    <name evidence="5" type="ORF">ALMOND_2B005371</name>
</gene>
<feature type="compositionally biased region" description="Basic and acidic residues" evidence="4">
    <location>
        <begin position="131"/>
        <end position="144"/>
    </location>
</feature>
<sequence>MSGSNNGAEVMGVEQEKHFTAGEIVRDIIIGVSDGLTVLSTSHSTLITPLLTGLICPFVLKLFFSFSLVHQTYSDLIHQSRLFFFQLNEIAAADNFDDDLQQQRPAATRFLQRALRLLQQVVIHQRNSQASEEKERDPQQHHDFPPNYESNWTEADMSAMVSALTQVIGTTEDHHQGTVVQSNPSSISHSIVKEEPDRPQPVQEQEREREREGYAEEGLLALWKGLLPRLMRIPPRQAIVWTVADQVIGLYERLAAWQESMHL</sequence>
<evidence type="ECO:0000256" key="3">
    <source>
        <dbReference type="ARBA" id="ARBA00023136"/>
    </source>
</evidence>
<dbReference type="Proteomes" id="UP000327085">
    <property type="component" value="Chromosome 7"/>
</dbReference>
<feature type="region of interest" description="Disordered" evidence="4">
    <location>
        <begin position="126"/>
        <end position="151"/>
    </location>
</feature>
<feature type="compositionally biased region" description="Polar residues" evidence="4">
    <location>
        <begin position="178"/>
        <end position="189"/>
    </location>
</feature>
<dbReference type="EMBL" id="CABIKO010000108">
    <property type="protein sequence ID" value="VVA26544.1"/>
    <property type="molecule type" value="Genomic_DNA"/>
</dbReference>
<proteinExistence type="predicted"/>
<dbReference type="InterPro" id="IPR018108">
    <property type="entry name" value="MCP_transmembrane"/>
</dbReference>
<comment type="subcellular location">
    <subcellularLocation>
        <location evidence="1">Membrane</location>
        <topology evidence="1">Multi-pass membrane protein</topology>
    </subcellularLocation>
</comment>
<evidence type="ECO:0000256" key="4">
    <source>
        <dbReference type="SAM" id="MobiDB-lite"/>
    </source>
</evidence>
<dbReference type="Gramene" id="VVA26544">
    <property type="protein sequence ID" value="VVA26544"/>
    <property type="gene ID" value="Prudul26B005371"/>
</dbReference>
<evidence type="ECO:0000256" key="1">
    <source>
        <dbReference type="ARBA" id="ARBA00004141"/>
    </source>
</evidence>
<dbReference type="AlphaFoldDB" id="A0A5E4FEH5"/>
<dbReference type="PANTHER" id="PTHR38925:SF1">
    <property type="entry name" value="PROTEIN, PUTATIVE-RELATED"/>
    <property type="match status" value="1"/>
</dbReference>
<organism evidence="5 6">
    <name type="scientific">Prunus dulcis</name>
    <name type="common">Almond</name>
    <name type="synonym">Amygdalus dulcis</name>
    <dbReference type="NCBI Taxonomy" id="3755"/>
    <lineage>
        <taxon>Eukaryota</taxon>
        <taxon>Viridiplantae</taxon>
        <taxon>Streptophyta</taxon>
        <taxon>Embryophyta</taxon>
        <taxon>Tracheophyta</taxon>
        <taxon>Spermatophyta</taxon>
        <taxon>Magnoliopsida</taxon>
        <taxon>eudicotyledons</taxon>
        <taxon>Gunneridae</taxon>
        <taxon>Pentapetalae</taxon>
        <taxon>rosids</taxon>
        <taxon>fabids</taxon>
        <taxon>Rosales</taxon>
        <taxon>Rosaceae</taxon>
        <taxon>Amygdaloideae</taxon>
        <taxon>Amygdaleae</taxon>
        <taxon>Prunus</taxon>
    </lineage>
</organism>
<name>A0A5E4FEH5_PRUDU</name>
<reference evidence="6" key="1">
    <citation type="journal article" date="2020" name="Plant J.">
        <title>Transposons played a major role in the diversification between the closely related almond and peach genomes: results from the almond genome sequence.</title>
        <authorList>
            <person name="Alioto T."/>
            <person name="Alexiou K.G."/>
            <person name="Bardil A."/>
            <person name="Barteri F."/>
            <person name="Castanera R."/>
            <person name="Cruz F."/>
            <person name="Dhingra A."/>
            <person name="Duval H."/>
            <person name="Fernandez I Marti A."/>
            <person name="Frias L."/>
            <person name="Galan B."/>
            <person name="Garcia J.L."/>
            <person name="Howad W."/>
            <person name="Gomez-Garrido J."/>
            <person name="Gut M."/>
            <person name="Julca I."/>
            <person name="Morata J."/>
            <person name="Puigdomenech P."/>
            <person name="Ribeca P."/>
            <person name="Rubio Cabetas M.J."/>
            <person name="Vlasova A."/>
            <person name="Wirthensohn M."/>
            <person name="Garcia-Mas J."/>
            <person name="Gabaldon T."/>
            <person name="Casacuberta J.M."/>
            <person name="Arus P."/>
        </authorList>
    </citation>
    <scope>NUCLEOTIDE SEQUENCE [LARGE SCALE GENOMIC DNA]</scope>
    <source>
        <strain evidence="6">cv. Texas</strain>
    </source>
</reference>
<protein>
    <submittedName>
        <fullName evidence="5">PREDICTED: mitochondrial</fullName>
    </submittedName>
</protein>
<feature type="region of interest" description="Disordered" evidence="4">
    <location>
        <begin position="175"/>
        <end position="211"/>
    </location>
</feature>
<keyword evidence="2" id="KW-0812">Transmembrane</keyword>
<dbReference type="GO" id="GO:0016020">
    <property type="term" value="C:membrane"/>
    <property type="evidence" value="ECO:0007669"/>
    <property type="project" value="UniProtKB-SubCell"/>
</dbReference>
<dbReference type="SUPFAM" id="SSF103506">
    <property type="entry name" value="Mitochondrial carrier"/>
    <property type="match status" value="1"/>
</dbReference>
<feature type="compositionally biased region" description="Basic and acidic residues" evidence="4">
    <location>
        <begin position="191"/>
        <end position="211"/>
    </location>
</feature>
<dbReference type="Pfam" id="PF00153">
    <property type="entry name" value="Mito_carr"/>
    <property type="match status" value="1"/>
</dbReference>
<dbReference type="Gene3D" id="1.50.40.10">
    <property type="entry name" value="Mitochondrial carrier domain"/>
    <property type="match status" value="1"/>
</dbReference>
<dbReference type="PANTHER" id="PTHR38925">
    <property type="entry name" value="PROTEIN, PUTATIVE-RELATED"/>
    <property type="match status" value="1"/>
</dbReference>
<evidence type="ECO:0000313" key="6">
    <source>
        <dbReference type="Proteomes" id="UP000327085"/>
    </source>
</evidence>
<feature type="non-terminal residue" evidence="5">
    <location>
        <position position="263"/>
    </location>
</feature>
<dbReference type="InParanoid" id="A0A5E4FEH5"/>
<dbReference type="InterPro" id="IPR023395">
    <property type="entry name" value="MCP_dom_sf"/>
</dbReference>
<keyword evidence="3" id="KW-0472">Membrane</keyword>
<evidence type="ECO:0000256" key="2">
    <source>
        <dbReference type="ARBA" id="ARBA00022692"/>
    </source>
</evidence>